<evidence type="ECO:0000313" key="10">
    <source>
        <dbReference type="EMBL" id="KCZ81087.1"/>
    </source>
</evidence>
<evidence type="ECO:0000256" key="5">
    <source>
        <dbReference type="ARBA" id="ARBA00022840"/>
    </source>
</evidence>
<feature type="transmembrane region" description="Helical" evidence="8">
    <location>
        <begin position="299"/>
        <end position="315"/>
    </location>
</feature>
<dbReference type="VEuPathDB" id="MicrosporidiaDB:H312_01513"/>
<evidence type="ECO:0000256" key="8">
    <source>
        <dbReference type="SAM" id="Phobius"/>
    </source>
</evidence>
<organism evidence="10 11">
    <name type="scientific">Anncaliia algerae PRA339</name>
    <dbReference type="NCBI Taxonomy" id="1288291"/>
    <lineage>
        <taxon>Eukaryota</taxon>
        <taxon>Fungi</taxon>
        <taxon>Fungi incertae sedis</taxon>
        <taxon>Microsporidia</taxon>
        <taxon>Tubulinosematoidea</taxon>
        <taxon>Tubulinosematidae</taxon>
        <taxon>Anncaliia</taxon>
    </lineage>
</organism>
<evidence type="ECO:0000313" key="11">
    <source>
        <dbReference type="Proteomes" id="UP000030655"/>
    </source>
</evidence>
<evidence type="ECO:0000256" key="1">
    <source>
        <dbReference type="ARBA" id="ARBA00004141"/>
    </source>
</evidence>
<keyword evidence="3 8" id="KW-0812">Transmembrane</keyword>
<feature type="domain" description="ABC transporter" evidence="9">
    <location>
        <begin position="10"/>
        <end position="233"/>
    </location>
</feature>
<keyword evidence="7 8" id="KW-0472">Membrane</keyword>
<proteinExistence type="predicted"/>
<dbReference type="InterPro" id="IPR003593">
    <property type="entry name" value="AAA+_ATPase"/>
</dbReference>
<dbReference type="GO" id="GO:0042626">
    <property type="term" value="F:ATPase-coupled transmembrane transporter activity"/>
    <property type="evidence" value="ECO:0007669"/>
    <property type="project" value="TreeGrafter"/>
</dbReference>
<evidence type="ECO:0000259" key="9">
    <source>
        <dbReference type="PROSITE" id="PS50893"/>
    </source>
</evidence>
<feature type="transmembrane region" description="Helical" evidence="8">
    <location>
        <begin position="403"/>
        <end position="434"/>
    </location>
</feature>
<dbReference type="HOGENOM" id="CLU_571037_0_0_1"/>
<dbReference type="AlphaFoldDB" id="A0A059F1Y1"/>
<dbReference type="SMART" id="SM00382">
    <property type="entry name" value="AAA"/>
    <property type="match status" value="1"/>
</dbReference>
<dbReference type="SUPFAM" id="SSF52540">
    <property type="entry name" value="P-loop containing nucleoside triphosphate hydrolases"/>
    <property type="match status" value="1"/>
</dbReference>
<accession>A0A059F1Y1</accession>
<dbReference type="Gene3D" id="3.40.50.300">
    <property type="entry name" value="P-loop containing nucleotide triphosphate hydrolases"/>
    <property type="match status" value="1"/>
</dbReference>
<evidence type="ECO:0000256" key="3">
    <source>
        <dbReference type="ARBA" id="ARBA00022692"/>
    </source>
</evidence>
<keyword evidence="2" id="KW-0813">Transport</keyword>
<protein>
    <recommendedName>
        <fullName evidence="9">ABC transporter domain-containing protein</fullName>
    </recommendedName>
</protein>
<dbReference type="EMBL" id="KK365151">
    <property type="protein sequence ID" value="KCZ81087.1"/>
    <property type="molecule type" value="Genomic_DNA"/>
</dbReference>
<dbReference type="InterPro" id="IPR050352">
    <property type="entry name" value="ABCG_transporters"/>
</dbReference>
<reference evidence="10 11" key="2">
    <citation type="submission" date="2014-03" db="EMBL/GenBank/DDBJ databases">
        <title>The Genome Sequence of Anncaliia algerae insect isolate PRA339.</title>
        <authorList>
            <consortium name="The Broad Institute Genome Sequencing Platform"/>
            <consortium name="The Broad Institute Genome Sequencing Center for Infectious Disease"/>
            <person name="Cuomo C."/>
            <person name="Becnel J."/>
            <person name="Sanscrainte N."/>
            <person name="Walker B."/>
            <person name="Young S.K."/>
            <person name="Zeng Q."/>
            <person name="Gargeya S."/>
            <person name="Fitzgerald M."/>
            <person name="Haas B."/>
            <person name="Abouelleil A."/>
            <person name="Alvarado L."/>
            <person name="Arachchi H.M."/>
            <person name="Berlin A.M."/>
            <person name="Chapman S.B."/>
            <person name="Dewar J."/>
            <person name="Goldberg J."/>
            <person name="Griggs A."/>
            <person name="Gujja S."/>
            <person name="Hansen M."/>
            <person name="Howarth C."/>
            <person name="Imamovic A."/>
            <person name="Larimer J."/>
            <person name="McCowan C."/>
            <person name="Murphy C."/>
            <person name="Neiman D."/>
            <person name="Pearson M."/>
            <person name="Priest M."/>
            <person name="Roberts A."/>
            <person name="Saif S."/>
            <person name="Shea T."/>
            <person name="Sisk P."/>
            <person name="Sykes S."/>
            <person name="Wortman J."/>
            <person name="Nusbaum C."/>
            <person name="Birren B."/>
        </authorList>
    </citation>
    <scope>NUCLEOTIDE SEQUENCE [LARGE SCALE GENOMIC DNA]</scope>
    <source>
        <strain evidence="10 11">PRA339</strain>
    </source>
</reference>
<name>A0A059F1Y1_9MICR</name>
<keyword evidence="4" id="KW-0547">Nucleotide-binding</keyword>
<keyword evidence="11" id="KW-1185">Reference proteome</keyword>
<gene>
    <name evidence="10" type="ORF">H312_01513</name>
</gene>
<feature type="transmembrane region" description="Helical" evidence="8">
    <location>
        <begin position="455"/>
        <end position="477"/>
    </location>
</feature>
<keyword evidence="5" id="KW-0067">ATP-binding</keyword>
<evidence type="ECO:0000256" key="4">
    <source>
        <dbReference type="ARBA" id="ARBA00022741"/>
    </source>
</evidence>
<dbReference type="PANTHER" id="PTHR48041:SF139">
    <property type="entry name" value="PROTEIN SCARLET"/>
    <property type="match status" value="1"/>
</dbReference>
<dbReference type="InterPro" id="IPR027417">
    <property type="entry name" value="P-loop_NTPase"/>
</dbReference>
<evidence type="ECO:0000256" key="6">
    <source>
        <dbReference type="ARBA" id="ARBA00022989"/>
    </source>
</evidence>
<dbReference type="OrthoDB" id="6500128at2759"/>
<comment type="subcellular location">
    <subcellularLocation>
        <location evidence="1">Membrane</location>
        <topology evidence="1">Multi-pass membrane protein</topology>
    </subcellularLocation>
</comment>
<evidence type="ECO:0000256" key="2">
    <source>
        <dbReference type="ARBA" id="ARBA00022448"/>
    </source>
</evidence>
<dbReference type="GO" id="GO:0016020">
    <property type="term" value="C:membrane"/>
    <property type="evidence" value="ECO:0007669"/>
    <property type="project" value="UniProtKB-SubCell"/>
</dbReference>
<dbReference type="InterPro" id="IPR003439">
    <property type="entry name" value="ABC_transporter-like_ATP-bd"/>
</dbReference>
<feature type="transmembrane region" description="Helical" evidence="8">
    <location>
        <begin position="327"/>
        <end position="344"/>
    </location>
</feature>
<dbReference type="STRING" id="1288291.A0A059F1Y1"/>
<evidence type="ECO:0000256" key="7">
    <source>
        <dbReference type="ARBA" id="ARBA00023136"/>
    </source>
</evidence>
<dbReference type="Pfam" id="PF00005">
    <property type="entry name" value="ABC_tran"/>
    <property type="match status" value="1"/>
</dbReference>
<dbReference type="PANTHER" id="PTHR48041">
    <property type="entry name" value="ABC TRANSPORTER G FAMILY MEMBER 28"/>
    <property type="match status" value="1"/>
</dbReference>
<dbReference type="GO" id="GO:0005524">
    <property type="term" value="F:ATP binding"/>
    <property type="evidence" value="ECO:0007669"/>
    <property type="project" value="UniProtKB-KW"/>
</dbReference>
<dbReference type="GO" id="GO:0016887">
    <property type="term" value="F:ATP hydrolysis activity"/>
    <property type="evidence" value="ECO:0007669"/>
    <property type="project" value="InterPro"/>
</dbReference>
<sequence>MNEEFNNLNLNVANLSYKYKRNKFALNDINFNLLPGSINALIGPAGSGKTTLLKILGGNINSSYGMIKFNDHIIEISTRKKLTCFIRPNDPLPEEESFQEAILFYRKFQELEEKNEEITINTECTEDKKENELIKNLSEGERKLLSLELHLINKPLLLMDEPFSNLDPLSSLKIIEKIKELKVTTIVSIHHCNEFFLKYFDSILLLKEGKLVSFFKNTNELEEQIKLIKKENNIKKEVEDKIYDLFLNVLPFLKKQEVEPTKKKFILQTKLVGRKQLDYKSSVKLLFFRNFRMSYRDRNYFIFLILNISAVPLFLELGNTSVNKDMLTALGIFIPAALLSSAKFGHKLALFKKDAECEYYSTISFILGTISCDFLLSLCCFVVNFFILLIFKSIGFLWSIYGLLIIIFGILFGYFFSFFGVIGCLICCFINLYSNKLISPFNAILELVDKKYMSFFYLILQLLLILSIFYFSLRVYIK</sequence>
<dbReference type="PROSITE" id="PS50893">
    <property type="entry name" value="ABC_TRANSPORTER_2"/>
    <property type="match status" value="1"/>
</dbReference>
<dbReference type="Proteomes" id="UP000030655">
    <property type="component" value="Unassembled WGS sequence"/>
</dbReference>
<feature type="transmembrane region" description="Helical" evidence="8">
    <location>
        <begin position="365"/>
        <end position="391"/>
    </location>
</feature>
<keyword evidence="6 8" id="KW-1133">Transmembrane helix</keyword>
<reference evidence="11" key="1">
    <citation type="submission" date="2013-02" db="EMBL/GenBank/DDBJ databases">
        <authorList>
            <consortium name="The Broad Institute Genome Sequencing Platform"/>
            <person name="Cuomo C."/>
            <person name="Becnel J."/>
            <person name="Sanscrainte N."/>
            <person name="Walker B."/>
            <person name="Young S.K."/>
            <person name="Zeng Q."/>
            <person name="Gargeya S."/>
            <person name="Fitzgerald M."/>
            <person name="Haas B."/>
            <person name="Abouelleil A."/>
            <person name="Alvarado L."/>
            <person name="Arachchi H.M."/>
            <person name="Berlin A.M."/>
            <person name="Chapman S.B."/>
            <person name="Dewar J."/>
            <person name="Goldberg J."/>
            <person name="Griggs A."/>
            <person name="Gujja S."/>
            <person name="Hansen M."/>
            <person name="Howarth C."/>
            <person name="Imamovic A."/>
            <person name="Larimer J."/>
            <person name="McCowan C."/>
            <person name="Murphy C."/>
            <person name="Neiman D."/>
            <person name="Pearson M."/>
            <person name="Priest M."/>
            <person name="Roberts A."/>
            <person name="Saif S."/>
            <person name="Shea T."/>
            <person name="Sisk P."/>
            <person name="Sykes S."/>
            <person name="Wortman J."/>
            <person name="Nusbaum C."/>
            <person name="Birren B."/>
        </authorList>
    </citation>
    <scope>NUCLEOTIDE SEQUENCE [LARGE SCALE GENOMIC DNA]</scope>
    <source>
        <strain evidence="11">PRA339</strain>
    </source>
</reference>